<proteinExistence type="predicted"/>
<dbReference type="Pfam" id="PF18899">
    <property type="entry name" value="DUF5655"/>
    <property type="match status" value="1"/>
</dbReference>
<evidence type="ECO:0000313" key="2">
    <source>
        <dbReference type="Proteomes" id="UP000231791"/>
    </source>
</evidence>
<evidence type="ECO:0000313" key="1">
    <source>
        <dbReference type="EMBL" id="ATZ23048.1"/>
    </source>
</evidence>
<reference evidence="1 2" key="1">
    <citation type="submission" date="2017-11" db="EMBL/GenBank/DDBJ databases">
        <title>Complete genome sequence of Streptomyces lavendulae subsp. lavendulae CCM 3239 (formerly 'Streptomyces aureofaciens CCM 3239'), the producer of the angucycline-type antibiotic auricin.</title>
        <authorList>
            <person name="Busche T."/>
            <person name="Novakova R."/>
            <person name="Al'Dilaimi A."/>
            <person name="Homerova D."/>
            <person name="Feckova L."/>
            <person name="Rezuchova B."/>
            <person name="Mingyar E."/>
            <person name="Csolleiova D."/>
            <person name="Bekeova C."/>
            <person name="Winkler A."/>
            <person name="Sevcikova B."/>
            <person name="Kalinowski J."/>
            <person name="Kormanec J."/>
            <person name="Ruckert C."/>
        </authorList>
    </citation>
    <scope>NUCLEOTIDE SEQUENCE [LARGE SCALE GENOMIC DNA]</scope>
    <source>
        <strain evidence="1 2">CCM 3239</strain>
    </source>
</reference>
<keyword evidence="2" id="KW-1185">Reference proteome</keyword>
<organism evidence="1 2">
    <name type="scientific">Streptomyces lavendulae subsp. lavendulae</name>
    <dbReference type="NCBI Taxonomy" id="58340"/>
    <lineage>
        <taxon>Bacteria</taxon>
        <taxon>Bacillati</taxon>
        <taxon>Actinomycetota</taxon>
        <taxon>Actinomycetes</taxon>
        <taxon>Kitasatosporales</taxon>
        <taxon>Streptomycetaceae</taxon>
        <taxon>Streptomyces</taxon>
    </lineage>
</organism>
<dbReference type="AlphaFoldDB" id="A0A2K8P9A6"/>
<dbReference type="Proteomes" id="UP000231791">
    <property type="component" value="Chromosome"/>
</dbReference>
<gene>
    <name evidence="1" type="ORF">SLAV_05715</name>
</gene>
<dbReference type="EMBL" id="CP024985">
    <property type="protein sequence ID" value="ATZ23048.1"/>
    <property type="molecule type" value="Genomic_DNA"/>
</dbReference>
<sequence length="308" mass="34018">MGAGVSDLKAFRIRDGRAVEMAGSSVALERQLQSLIEANMEAMLGIRFLASEYPTGRHRGRIDSLGLDETGTPVIIEYKRTRDKEVITQALSYLAWLEDSHAEFEGLVRDRLGADAVETVDWTNPRLVCVAGSFTSHSAVALEVIGRRIDLMAYRMFEDVVTLQLVASVGGQAAPVRRRVSAASEPAGTTVPKSVQQYLDEAPQDLQDLFADLDAVLLAYGDVRREAQVHYFAYRRIKNVATVRVQPRNRVLVLNLKVDPRTVQLAEGFSRDVSGLGRLGTGDLEVRIRSHEDLERAGELIRQSIDAG</sequence>
<accession>A0A2K8P9A6</accession>
<name>A0A2K8P9A6_STRLA</name>
<dbReference type="GO" id="GO:0003676">
    <property type="term" value="F:nucleic acid binding"/>
    <property type="evidence" value="ECO:0007669"/>
    <property type="project" value="InterPro"/>
</dbReference>
<dbReference type="RefSeq" id="WP_234333582.1">
    <property type="nucleotide sequence ID" value="NZ_CP024985.1"/>
</dbReference>
<dbReference type="GeneID" id="49382264"/>
<dbReference type="Gene3D" id="3.40.1350.10">
    <property type="match status" value="1"/>
</dbReference>
<dbReference type="InterPro" id="IPR011856">
    <property type="entry name" value="tRNA_endonuc-like_dom_sf"/>
</dbReference>
<dbReference type="KEGG" id="slx:SLAV_05715"/>
<protein>
    <submittedName>
        <fullName evidence="1">Uncharacterized protein</fullName>
    </submittedName>
</protein>
<dbReference type="InterPro" id="IPR043714">
    <property type="entry name" value="DUF5655"/>
</dbReference>